<accession>A0A8G2BZ05</accession>
<dbReference type="PANTHER" id="PTHR30273:SF2">
    <property type="entry name" value="PROTEIN FECR"/>
    <property type="match status" value="1"/>
</dbReference>
<name>A0A8G2BZ05_9BACT</name>
<dbReference type="InterPro" id="IPR006860">
    <property type="entry name" value="FecR"/>
</dbReference>
<keyword evidence="1" id="KW-0812">Transmembrane</keyword>
<dbReference type="PIRSF" id="PIRSF018266">
    <property type="entry name" value="FecR"/>
    <property type="match status" value="1"/>
</dbReference>
<dbReference type="GO" id="GO:0016989">
    <property type="term" value="F:sigma factor antagonist activity"/>
    <property type="evidence" value="ECO:0007669"/>
    <property type="project" value="TreeGrafter"/>
</dbReference>
<evidence type="ECO:0000313" key="5">
    <source>
        <dbReference type="Proteomes" id="UP000236725"/>
    </source>
</evidence>
<feature type="domain" description="Protein FecR C-terminal" evidence="3">
    <location>
        <begin position="218"/>
        <end position="274"/>
    </location>
</feature>
<comment type="caution">
    <text evidence="4">The sequence shown here is derived from an EMBL/GenBank/DDBJ whole genome shotgun (WGS) entry which is preliminary data.</text>
</comment>
<dbReference type="PANTHER" id="PTHR30273">
    <property type="entry name" value="PERIPLASMIC SIGNAL SENSOR AND SIGMA FACTOR ACTIVATOR FECR-RELATED"/>
    <property type="match status" value="1"/>
</dbReference>
<evidence type="ECO:0000313" key="4">
    <source>
        <dbReference type="EMBL" id="SEG26699.1"/>
    </source>
</evidence>
<gene>
    <name evidence="4" type="ORF">SAMN05444001_12517</name>
</gene>
<keyword evidence="5" id="KW-1185">Reference proteome</keyword>
<sequence length="281" mass="31893">MMDNGYDDKLEQHIRFVAKHYKEGSLDADKAWENFASGRKVSRRIPLMRYLLQAAAVVLLLIGIGTFYVWEQSRPDWVAISTVAGQKKDIYLPDSTLISLAGDSWIRYDVKNYGKDRRVVEMKGKAFFQVKRNETRPFFVEADLAEIRVLGTSFQVETPRNSVEVNVETGKVSFTAGKEKEQVILTAGMSASYSMEKKGITVLTEEDANYLSWKTGLLRFTDAPINKVIEDLDNYYQVKITNKITKPDAKLTASFNNMPLDEVLMVINQTLDIRLVPEAGE</sequence>
<dbReference type="AlphaFoldDB" id="A0A8G2BZ05"/>
<dbReference type="Gene3D" id="3.55.50.30">
    <property type="match status" value="1"/>
</dbReference>
<reference evidence="4 5" key="1">
    <citation type="submission" date="2016-10" db="EMBL/GenBank/DDBJ databases">
        <authorList>
            <person name="Varghese N."/>
            <person name="Submissions S."/>
        </authorList>
    </citation>
    <scope>NUCLEOTIDE SEQUENCE [LARGE SCALE GENOMIC DNA]</scope>
    <source>
        <strain evidence="4 5">DSM 29073</strain>
    </source>
</reference>
<dbReference type="InterPro" id="IPR012373">
    <property type="entry name" value="Ferrdict_sens_TM"/>
</dbReference>
<keyword evidence="1" id="KW-0472">Membrane</keyword>
<keyword evidence="1" id="KW-1133">Transmembrane helix</keyword>
<dbReference type="InterPro" id="IPR032508">
    <property type="entry name" value="FecR_C"/>
</dbReference>
<dbReference type="Gene3D" id="2.60.120.1440">
    <property type="match status" value="1"/>
</dbReference>
<proteinExistence type="predicted"/>
<feature type="transmembrane region" description="Helical" evidence="1">
    <location>
        <begin position="50"/>
        <end position="70"/>
    </location>
</feature>
<evidence type="ECO:0000256" key="1">
    <source>
        <dbReference type="SAM" id="Phobius"/>
    </source>
</evidence>
<dbReference type="Pfam" id="PF04773">
    <property type="entry name" value="FecR"/>
    <property type="match status" value="1"/>
</dbReference>
<evidence type="ECO:0000259" key="3">
    <source>
        <dbReference type="Pfam" id="PF16344"/>
    </source>
</evidence>
<organism evidence="4 5">
    <name type="scientific">Parabacteroides chinchillae</name>
    <dbReference type="NCBI Taxonomy" id="871327"/>
    <lineage>
        <taxon>Bacteria</taxon>
        <taxon>Pseudomonadati</taxon>
        <taxon>Bacteroidota</taxon>
        <taxon>Bacteroidia</taxon>
        <taxon>Bacteroidales</taxon>
        <taxon>Tannerellaceae</taxon>
        <taxon>Parabacteroides</taxon>
    </lineage>
</organism>
<protein>
    <submittedName>
        <fullName evidence="4">FecR family protein</fullName>
    </submittedName>
</protein>
<evidence type="ECO:0000259" key="2">
    <source>
        <dbReference type="Pfam" id="PF04773"/>
    </source>
</evidence>
<feature type="domain" description="FecR protein" evidence="2">
    <location>
        <begin position="80"/>
        <end position="172"/>
    </location>
</feature>
<dbReference type="EMBL" id="FNVS01000025">
    <property type="protein sequence ID" value="SEG26699.1"/>
    <property type="molecule type" value="Genomic_DNA"/>
</dbReference>
<dbReference type="Pfam" id="PF16344">
    <property type="entry name" value="FecR_C"/>
    <property type="match status" value="1"/>
</dbReference>
<dbReference type="Proteomes" id="UP000236725">
    <property type="component" value="Unassembled WGS sequence"/>
</dbReference>
<dbReference type="RefSeq" id="WP_103984401.1">
    <property type="nucleotide sequence ID" value="NZ_FNVS01000025.1"/>
</dbReference>